<protein>
    <submittedName>
        <fullName evidence="1">Acetyltransferase family protein</fullName>
    </submittedName>
</protein>
<dbReference type="InterPro" id="IPR000182">
    <property type="entry name" value="GNAT_dom"/>
</dbReference>
<dbReference type="eggNOG" id="COG0456">
    <property type="taxonomic scope" value="Bacteria"/>
</dbReference>
<dbReference type="EMBL" id="CCSD01000053">
    <property type="protein sequence ID" value="CDZ88600.1"/>
    <property type="molecule type" value="Genomic_DNA"/>
</dbReference>
<evidence type="ECO:0000313" key="1">
    <source>
        <dbReference type="EMBL" id="CDZ88600.1"/>
    </source>
</evidence>
<reference evidence="1 2" key="1">
    <citation type="journal article" date="2014" name="Genome Announc.">
        <title>Draft Genome Sequence of Propane- and Butane-Oxidizing Actinobacterium Rhodococcus ruber IEGM 231.</title>
        <authorList>
            <person name="Ivshina I.B."/>
            <person name="Kuyukina M.S."/>
            <person name="Krivoruchko A.V."/>
            <person name="Barbe V."/>
            <person name="Fischer C."/>
        </authorList>
    </citation>
    <scope>NUCLEOTIDE SEQUENCE [LARGE SCALE GENOMIC DNA]</scope>
</reference>
<dbReference type="PANTHER" id="PTHR42791:SF1">
    <property type="entry name" value="N-ACETYLTRANSFERASE DOMAIN-CONTAINING PROTEIN"/>
    <property type="match status" value="1"/>
</dbReference>
<gene>
    <name evidence="1" type="ORF">RHRU231_420149</name>
</gene>
<proteinExistence type="predicted"/>
<dbReference type="Pfam" id="PF00583">
    <property type="entry name" value="Acetyltransf_1"/>
    <property type="match status" value="1"/>
</dbReference>
<evidence type="ECO:0000313" key="2">
    <source>
        <dbReference type="Proteomes" id="UP000042997"/>
    </source>
</evidence>
<sequence length="204" mass="22530">MTPVVRPATRRDIPVFARTLADAFFDDPVMMWMWPDDERRRRGLPRMFAAEAQHHLLSHGGLELAEGPDGSAGGATMWAPPGRWKATGWRSVLVTAGMIRALGRRARVGAEVDGALDEAHPAEPHWYLSAIGTGNAARGGGFGKALLRSRLDRCDADGMPAYLESSKEKNISYYERFGFRVTGEIAVPNGGPTLWKMWREPVTR</sequence>
<dbReference type="Proteomes" id="UP000042997">
    <property type="component" value="Unassembled WGS sequence"/>
</dbReference>
<dbReference type="OrthoDB" id="7057833at2"/>
<dbReference type="RefSeq" id="WP_040271714.1">
    <property type="nucleotide sequence ID" value="NZ_CP023714.1"/>
</dbReference>
<keyword evidence="1" id="KW-0808">Transferase</keyword>
<name>A0A098BK29_9NOCA</name>
<accession>A0A098BK29</accession>
<dbReference type="GO" id="GO:0016747">
    <property type="term" value="F:acyltransferase activity, transferring groups other than amino-acyl groups"/>
    <property type="evidence" value="ECO:0007669"/>
    <property type="project" value="InterPro"/>
</dbReference>
<dbReference type="InterPro" id="IPR016181">
    <property type="entry name" value="Acyl_CoA_acyltransferase"/>
</dbReference>
<dbReference type="SUPFAM" id="SSF55729">
    <property type="entry name" value="Acyl-CoA N-acyltransferases (Nat)"/>
    <property type="match status" value="1"/>
</dbReference>
<organism evidence="1 2">
    <name type="scientific">Rhodococcus ruber</name>
    <dbReference type="NCBI Taxonomy" id="1830"/>
    <lineage>
        <taxon>Bacteria</taxon>
        <taxon>Bacillati</taxon>
        <taxon>Actinomycetota</taxon>
        <taxon>Actinomycetes</taxon>
        <taxon>Mycobacteriales</taxon>
        <taxon>Nocardiaceae</taxon>
        <taxon>Rhodococcus</taxon>
    </lineage>
</organism>
<dbReference type="AlphaFoldDB" id="A0A098BK29"/>
<dbReference type="InterPro" id="IPR052523">
    <property type="entry name" value="Trichothecene_AcTrans"/>
</dbReference>
<dbReference type="Gene3D" id="3.40.630.30">
    <property type="match status" value="1"/>
</dbReference>
<dbReference type="PANTHER" id="PTHR42791">
    <property type="entry name" value="GNAT FAMILY ACETYLTRANSFERASE"/>
    <property type="match status" value="1"/>
</dbReference>
<dbReference type="PROSITE" id="PS51186">
    <property type="entry name" value="GNAT"/>
    <property type="match status" value="1"/>
</dbReference>